<evidence type="ECO:0000313" key="3">
    <source>
        <dbReference type="Proteomes" id="UP000053593"/>
    </source>
</evidence>
<dbReference type="EMBL" id="KN834769">
    <property type="protein sequence ID" value="KIK61946.1"/>
    <property type="molecule type" value="Genomic_DNA"/>
</dbReference>
<keyword evidence="1" id="KW-1133">Transmembrane helix</keyword>
<dbReference type="AlphaFoldDB" id="A0A0D0C1E0"/>
<evidence type="ECO:0000313" key="2">
    <source>
        <dbReference type="EMBL" id="KIK61946.1"/>
    </source>
</evidence>
<keyword evidence="3" id="KW-1185">Reference proteome</keyword>
<keyword evidence="1" id="KW-0472">Membrane</keyword>
<sequence length="54" mass="6344">MVTQYSCHRQACSFISFFISYCIYCFLPILCTLLLYSCFPCLLLLNTVLFLIFL</sequence>
<evidence type="ECO:0000256" key="1">
    <source>
        <dbReference type="SAM" id="Phobius"/>
    </source>
</evidence>
<feature type="transmembrane region" description="Helical" evidence="1">
    <location>
        <begin position="21"/>
        <end position="53"/>
    </location>
</feature>
<organism evidence="2 3">
    <name type="scientific">Collybiopsis luxurians FD-317 M1</name>
    <dbReference type="NCBI Taxonomy" id="944289"/>
    <lineage>
        <taxon>Eukaryota</taxon>
        <taxon>Fungi</taxon>
        <taxon>Dikarya</taxon>
        <taxon>Basidiomycota</taxon>
        <taxon>Agaricomycotina</taxon>
        <taxon>Agaricomycetes</taxon>
        <taxon>Agaricomycetidae</taxon>
        <taxon>Agaricales</taxon>
        <taxon>Marasmiineae</taxon>
        <taxon>Omphalotaceae</taxon>
        <taxon>Collybiopsis</taxon>
        <taxon>Collybiopsis luxurians</taxon>
    </lineage>
</organism>
<gene>
    <name evidence="2" type="ORF">GYMLUDRAFT_560072</name>
</gene>
<name>A0A0D0C1E0_9AGAR</name>
<dbReference type="HOGENOM" id="CLU_3050511_0_0_1"/>
<accession>A0A0D0C1E0</accession>
<protein>
    <submittedName>
        <fullName evidence="2">Uncharacterized protein</fullName>
    </submittedName>
</protein>
<reference evidence="2 3" key="1">
    <citation type="submission" date="2014-04" db="EMBL/GenBank/DDBJ databases">
        <title>Evolutionary Origins and Diversification of the Mycorrhizal Mutualists.</title>
        <authorList>
            <consortium name="DOE Joint Genome Institute"/>
            <consortium name="Mycorrhizal Genomics Consortium"/>
            <person name="Kohler A."/>
            <person name="Kuo A."/>
            <person name="Nagy L.G."/>
            <person name="Floudas D."/>
            <person name="Copeland A."/>
            <person name="Barry K.W."/>
            <person name="Cichocki N."/>
            <person name="Veneault-Fourrey C."/>
            <person name="LaButti K."/>
            <person name="Lindquist E.A."/>
            <person name="Lipzen A."/>
            <person name="Lundell T."/>
            <person name="Morin E."/>
            <person name="Murat C."/>
            <person name="Riley R."/>
            <person name="Ohm R."/>
            <person name="Sun H."/>
            <person name="Tunlid A."/>
            <person name="Henrissat B."/>
            <person name="Grigoriev I.V."/>
            <person name="Hibbett D.S."/>
            <person name="Martin F."/>
        </authorList>
    </citation>
    <scope>NUCLEOTIDE SEQUENCE [LARGE SCALE GENOMIC DNA]</scope>
    <source>
        <strain evidence="2 3">FD-317 M1</strain>
    </source>
</reference>
<keyword evidence="1" id="KW-0812">Transmembrane</keyword>
<dbReference type="Proteomes" id="UP000053593">
    <property type="component" value="Unassembled WGS sequence"/>
</dbReference>
<proteinExistence type="predicted"/>